<sequence length="231" mass="25525">MNNHKNDKGDTIIFDLDGTLFQTETVAVPAFYRMYQRLEGQGMYWGSPPAKSRIESVFGMIAPDIWEQLLPGASEEVKQAADEGWLQEELSCLSEGLGALYPGVSRGLRELKRREWRLFIASNGLGPYVRGVVETFGLTPLFTGIYSAGEYQIGDKAELVKRLMQENEVSSACMVGDRSSDIRAGQKNGLFTIGCCYADFPRFSTGGELEGADAVIDAFDRFPDLVGNPRL</sequence>
<dbReference type="RefSeq" id="WP_091571370.1">
    <property type="nucleotide sequence ID" value="NZ_FMZA01000016.1"/>
</dbReference>
<dbReference type="AlphaFoldDB" id="A0A1G6PAT7"/>
<dbReference type="SFLD" id="SFLDS00003">
    <property type="entry name" value="Haloacid_Dehalogenase"/>
    <property type="match status" value="1"/>
</dbReference>
<evidence type="ECO:0000313" key="2">
    <source>
        <dbReference type="Proteomes" id="UP000199387"/>
    </source>
</evidence>
<dbReference type="PANTHER" id="PTHR43434:SF1">
    <property type="entry name" value="PHOSPHOGLYCOLATE PHOSPHATASE"/>
    <property type="match status" value="1"/>
</dbReference>
<gene>
    <name evidence="1" type="ORF">SAMN04488112_11620</name>
</gene>
<dbReference type="PANTHER" id="PTHR43434">
    <property type="entry name" value="PHOSPHOGLYCOLATE PHOSPHATASE"/>
    <property type="match status" value="1"/>
</dbReference>
<dbReference type="Gene3D" id="1.10.150.240">
    <property type="entry name" value="Putative phosphatase, domain 2"/>
    <property type="match status" value="1"/>
</dbReference>
<keyword evidence="2" id="KW-1185">Reference proteome</keyword>
<evidence type="ECO:0000313" key="1">
    <source>
        <dbReference type="EMBL" id="SDC77189.1"/>
    </source>
</evidence>
<name>A0A1G6PAT7_9BACL</name>
<reference evidence="1 2" key="1">
    <citation type="submission" date="2016-10" db="EMBL/GenBank/DDBJ databases">
        <authorList>
            <person name="de Groot N.N."/>
        </authorList>
    </citation>
    <scope>NUCLEOTIDE SEQUENCE [LARGE SCALE GENOMIC DNA]</scope>
    <source>
        <strain evidence="1 2">DSM 45514</strain>
    </source>
</reference>
<accession>A0A1G6PAT7</accession>
<dbReference type="InterPro" id="IPR041492">
    <property type="entry name" value="HAD_2"/>
</dbReference>
<dbReference type="GO" id="GO:0008967">
    <property type="term" value="F:phosphoglycolate phosphatase activity"/>
    <property type="evidence" value="ECO:0007669"/>
    <property type="project" value="TreeGrafter"/>
</dbReference>
<dbReference type="InterPro" id="IPR023198">
    <property type="entry name" value="PGP-like_dom2"/>
</dbReference>
<dbReference type="SFLD" id="SFLDG01129">
    <property type="entry name" value="C1.5:_HAD__Beta-PGM__Phosphata"/>
    <property type="match status" value="1"/>
</dbReference>
<organism evidence="1 2">
    <name type="scientific">Melghirimyces thermohalophilus</name>
    <dbReference type="NCBI Taxonomy" id="1236220"/>
    <lineage>
        <taxon>Bacteria</taxon>
        <taxon>Bacillati</taxon>
        <taxon>Bacillota</taxon>
        <taxon>Bacilli</taxon>
        <taxon>Bacillales</taxon>
        <taxon>Thermoactinomycetaceae</taxon>
        <taxon>Melghirimyces</taxon>
    </lineage>
</organism>
<dbReference type="GO" id="GO:0006281">
    <property type="term" value="P:DNA repair"/>
    <property type="evidence" value="ECO:0007669"/>
    <property type="project" value="TreeGrafter"/>
</dbReference>
<dbReference type="Gene3D" id="3.40.50.1000">
    <property type="entry name" value="HAD superfamily/HAD-like"/>
    <property type="match status" value="1"/>
</dbReference>
<dbReference type="SUPFAM" id="SSF56784">
    <property type="entry name" value="HAD-like"/>
    <property type="match status" value="1"/>
</dbReference>
<protein>
    <submittedName>
        <fullName evidence="1">Phosphoglycolate phosphatase, HAD superfamily</fullName>
    </submittedName>
</protein>
<dbReference type="Proteomes" id="UP000199387">
    <property type="component" value="Unassembled WGS sequence"/>
</dbReference>
<proteinExistence type="predicted"/>
<dbReference type="GO" id="GO:0005829">
    <property type="term" value="C:cytosol"/>
    <property type="evidence" value="ECO:0007669"/>
    <property type="project" value="TreeGrafter"/>
</dbReference>
<dbReference type="InterPro" id="IPR023214">
    <property type="entry name" value="HAD_sf"/>
</dbReference>
<dbReference type="STRING" id="1236220.SAMN04488112_11620"/>
<dbReference type="EMBL" id="FMZA01000016">
    <property type="protein sequence ID" value="SDC77189.1"/>
    <property type="molecule type" value="Genomic_DNA"/>
</dbReference>
<dbReference type="Pfam" id="PF13419">
    <property type="entry name" value="HAD_2"/>
    <property type="match status" value="1"/>
</dbReference>
<dbReference type="OrthoDB" id="9792518at2"/>
<dbReference type="InterPro" id="IPR036412">
    <property type="entry name" value="HAD-like_sf"/>
</dbReference>
<dbReference type="InterPro" id="IPR050155">
    <property type="entry name" value="HAD-like_hydrolase_sf"/>
</dbReference>